<feature type="transmembrane region" description="Helical" evidence="1">
    <location>
        <begin position="6"/>
        <end position="24"/>
    </location>
</feature>
<dbReference type="InterPro" id="IPR010775">
    <property type="entry name" value="DUF1365"/>
</dbReference>
<sequence length="544" mass="62065">MAANFWMVALFASFATVYPLARFARNHRSRSESRTWVGPGRPLLFPCQITHTQHLTRKHVSETSELLVGTPGYWNGRAGGSISVGRRVPSFTPWHTIDVADYLAQRHARLGCRDKVDEFLESQGVEASRYPYAYLVTAPNLTGCSWNSISFWYLYSAGKQLEAIVTEVGDFSNRKRRYFLTPSDKCTEGTSNDSRITSSVFAPHAKTRVDGTNGSCFYSRDRSCSLVARDPLSLNMEGRGPIDNTLEFMSSDGHVNLHAQIVSAGEEAIDPAQLTLIQMLPHLLILWRNKITPQVWTARKAVARFFQWKHNMWCCPGLSNQNASRSATQTERELEYIFRKYLRYLIKQSSSSLSVRYISDALPVAVDEQMLSIMAEKEPDSVEHLEFKVLTPAFYPRFVHYAHDFEAIFCELNDHHTIWLSNPALLPRLVLKKPPPILTTESYLDYGCFTVIKKLRRLPEKIKRPPVSSRATTMQSLGDIRRFRLSSMDGYVLSHEDDKTRCLYRKIVLKLFIADRIAWGGMGMLQLLILLFRLLLAWIIVSPP</sequence>
<dbReference type="OrthoDB" id="3340520at2759"/>
<dbReference type="PANTHER" id="PTHR33973">
    <property type="entry name" value="OS07G0153300 PROTEIN"/>
    <property type="match status" value="1"/>
</dbReference>
<organism evidence="2">
    <name type="scientific">Rosellinia necatrix</name>
    <name type="common">White root-rot fungus</name>
    <dbReference type="NCBI Taxonomy" id="77044"/>
    <lineage>
        <taxon>Eukaryota</taxon>
        <taxon>Fungi</taxon>
        <taxon>Dikarya</taxon>
        <taxon>Ascomycota</taxon>
        <taxon>Pezizomycotina</taxon>
        <taxon>Sordariomycetes</taxon>
        <taxon>Xylariomycetidae</taxon>
        <taxon>Xylariales</taxon>
        <taxon>Xylariaceae</taxon>
        <taxon>Rosellinia</taxon>
    </lineage>
</organism>
<keyword evidence="1" id="KW-0812">Transmembrane</keyword>
<keyword evidence="2" id="KW-0238">DNA-binding</keyword>
<dbReference type="Pfam" id="PF07103">
    <property type="entry name" value="DUF1365"/>
    <property type="match status" value="1"/>
</dbReference>
<dbReference type="OMA" id="DVWMKDF"/>
<dbReference type="PANTHER" id="PTHR33973:SF4">
    <property type="entry name" value="OS07G0153300 PROTEIN"/>
    <property type="match status" value="1"/>
</dbReference>
<protein>
    <submittedName>
        <fullName evidence="2">Putative DNA-binding WRKY domain-containing protein</fullName>
    </submittedName>
</protein>
<dbReference type="AlphaFoldDB" id="A0A1S7UN92"/>
<dbReference type="EMBL" id="DF977456">
    <property type="protein sequence ID" value="GAP84568.2"/>
    <property type="molecule type" value="Genomic_DNA"/>
</dbReference>
<name>A0A1S7UN92_ROSNE</name>
<proteinExistence type="predicted"/>
<feature type="transmembrane region" description="Helical" evidence="1">
    <location>
        <begin position="517"/>
        <end position="541"/>
    </location>
</feature>
<dbReference type="GO" id="GO:0003677">
    <property type="term" value="F:DNA binding"/>
    <property type="evidence" value="ECO:0007669"/>
    <property type="project" value="UniProtKB-KW"/>
</dbReference>
<accession>A0A1S7UN92</accession>
<evidence type="ECO:0000313" key="3">
    <source>
        <dbReference type="Proteomes" id="UP000054516"/>
    </source>
</evidence>
<evidence type="ECO:0000256" key="1">
    <source>
        <dbReference type="SAM" id="Phobius"/>
    </source>
</evidence>
<keyword evidence="1" id="KW-0472">Membrane</keyword>
<dbReference type="Proteomes" id="UP000054516">
    <property type="component" value="Unassembled WGS sequence"/>
</dbReference>
<gene>
    <name evidence="2" type="ORF">SAMD00023353_1100930</name>
</gene>
<keyword evidence="1" id="KW-1133">Transmembrane helix</keyword>
<evidence type="ECO:0000313" key="2">
    <source>
        <dbReference type="EMBL" id="GAP84568.2"/>
    </source>
</evidence>
<keyword evidence="3" id="KW-1185">Reference proteome</keyword>
<reference evidence="2" key="1">
    <citation type="submission" date="2016-03" db="EMBL/GenBank/DDBJ databases">
        <title>Draft genome sequence of Rosellinia necatrix.</title>
        <authorList>
            <person name="Kanematsu S."/>
        </authorList>
    </citation>
    <scope>NUCLEOTIDE SEQUENCE [LARGE SCALE GENOMIC DNA]</scope>
    <source>
        <strain evidence="2">W97</strain>
    </source>
</reference>